<feature type="domain" description="STAS" evidence="2">
    <location>
        <begin position="1"/>
        <end position="113"/>
    </location>
</feature>
<dbReference type="PANTHER" id="PTHR33495">
    <property type="entry name" value="ANTI-SIGMA FACTOR ANTAGONIST TM_1081-RELATED-RELATED"/>
    <property type="match status" value="1"/>
</dbReference>
<dbReference type="PANTHER" id="PTHR33495:SF2">
    <property type="entry name" value="ANTI-SIGMA FACTOR ANTAGONIST TM_1081-RELATED"/>
    <property type="match status" value="1"/>
</dbReference>
<dbReference type="SUPFAM" id="SSF52091">
    <property type="entry name" value="SpoIIaa-like"/>
    <property type="match status" value="1"/>
</dbReference>
<proteinExistence type="predicted"/>
<comment type="caution">
    <text evidence="3">The sequence shown here is derived from an EMBL/GenBank/DDBJ whole genome shotgun (WGS) entry which is preliminary data.</text>
</comment>
<evidence type="ECO:0000259" key="2">
    <source>
        <dbReference type="PROSITE" id="PS50801"/>
    </source>
</evidence>
<dbReference type="CDD" id="cd07043">
    <property type="entry name" value="STAS_anti-anti-sigma_factors"/>
    <property type="match status" value="1"/>
</dbReference>
<dbReference type="AlphaFoldDB" id="A0A828Y3K4"/>
<accession>A0A828Y3K4</accession>
<evidence type="ECO:0000256" key="1">
    <source>
        <dbReference type="SAM" id="MobiDB-lite"/>
    </source>
</evidence>
<dbReference type="InterPro" id="IPR036513">
    <property type="entry name" value="STAS_dom_sf"/>
</dbReference>
<dbReference type="Gene3D" id="3.30.750.24">
    <property type="entry name" value="STAS domain"/>
    <property type="match status" value="1"/>
</dbReference>
<gene>
    <name evidence="3" type="ORF">LEP1GSC131_0407</name>
</gene>
<dbReference type="EMBL" id="AKWH02000039">
    <property type="protein sequence ID" value="EKO51519.1"/>
    <property type="molecule type" value="Genomic_DNA"/>
</dbReference>
<name>A0A828Y3K4_9LEPT</name>
<evidence type="ECO:0000313" key="4">
    <source>
        <dbReference type="Proteomes" id="UP000006339"/>
    </source>
</evidence>
<dbReference type="Proteomes" id="UP000006339">
    <property type="component" value="Unassembled WGS sequence"/>
</dbReference>
<sequence>MEIRSRLSENILKLKLKGRLDSASAEDFYSYLKSKWEEGIRKFLFFCEELEYIESEGIEVLARFENFLKNRGASSAYCAFNEECKTLLSFLGFGRSISFFDDSNRAEEFLSSIKILDQRSSVSSTSKIQRNSPVQFYSSRKSETSRDIFIPEIKTVPEVGNESLKSESIGSFGLASQSQRLQAFLNEEEASQKEKELYKVDTSSLKSSSKIEEKTSSLKSDSSSSSSSSSSQLEESSDIKIKSILNPTSQEYSAKSALEKAIQTEKNFPKKIIYCGACSSRIRVSKPGRYQCPACQIQFDLNSMDGVRYLEKLLGT</sequence>
<dbReference type="PROSITE" id="PS50801">
    <property type="entry name" value="STAS"/>
    <property type="match status" value="1"/>
</dbReference>
<dbReference type="GO" id="GO:0043856">
    <property type="term" value="F:anti-sigma factor antagonist activity"/>
    <property type="evidence" value="ECO:0007669"/>
    <property type="project" value="TreeGrafter"/>
</dbReference>
<keyword evidence="4" id="KW-1185">Reference proteome</keyword>
<feature type="compositionally biased region" description="Low complexity" evidence="1">
    <location>
        <begin position="217"/>
        <end position="234"/>
    </location>
</feature>
<dbReference type="RefSeq" id="WP_004770449.1">
    <property type="nucleotide sequence ID" value="NZ_AKWH02000039.1"/>
</dbReference>
<dbReference type="InterPro" id="IPR002645">
    <property type="entry name" value="STAS_dom"/>
</dbReference>
<evidence type="ECO:0000313" key="3">
    <source>
        <dbReference type="EMBL" id="EKO51519.1"/>
    </source>
</evidence>
<dbReference type="Pfam" id="PF01740">
    <property type="entry name" value="STAS"/>
    <property type="match status" value="1"/>
</dbReference>
<organism evidence="3 4">
    <name type="scientific">Leptospira kirschneri str. 200802841</name>
    <dbReference type="NCBI Taxonomy" id="1193047"/>
    <lineage>
        <taxon>Bacteria</taxon>
        <taxon>Pseudomonadati</taxon>
        <taxon>Spirochaetota</taxon>
        <taxon>Spirochaetia</taxon>
        <taxon>Leptospirales</taxon>
        <taxon>Leptospiraceae</taxon>
        <taxon>Leptospira</taxon>
    </lineage>
</organism>
<reference evidence="3" key="1">
    <citation type="submission" date="2012-10" db="EMBL/GenBank/DDBJ databases">
        <authorList>
            <person name="Harkins D.M."/>
            <person name="Durkin A.S."/>
            <person name="Brinkac L.M."/>
            <person name="Selengut J.D."/>
            <person name="Sanka R."/>
            <person name="DePew J."/>
            <person name="Purushe J."/>
            <person name="Picardeau M."/>
            <person name="Werts C."/>
            <person name="Goarant C."/>
            <person name="Vinetz J.M."/>
            <person name="Sutton G.G."/>
            <person name="Nelson W.C."/>
            <person name="Fouts D.E."/>
        </authorList>
    </citation>
    <scope>NUCLEOTIDE SEQUENCE [LARGE SCALE GENOMIC DNA]</scope>
    <source>
        <strain evidence="3">200802841</strain>
    </source>
</reference>
<feature type="region of interest" description="Disordered" evidence="1">
    <location>
        <begin position="210"/>
        <end position="234"/>
    </location>
</feature>
<protein>
    <submittedName>
        <fullName evidence="3">STAS domain protein</fullName>
    </submittedName>
</protein>